<evidence type="ECO:0000256" key="1">
    <source>
        <dbReference type="ARBA" id="ARBA00023002"/>
    </source>
</evidence>
<dbReference type="OrthoDB" id="10004862at2759"/>
<keyword evidence="3" id="KW-1185">Reference proteome</keyword>
<dbReference type="AlphaFoldDB" id="A0A0D0TY89"/>
<proteinExistence type="predicted"/>
<dbReference type="PANTHER" id="PTHR35870">
    <property type="entry name" value="PROTEIN, PUTATIVE (AFU_ORTHOLOGUE AFUA_5G03330)-RELATED"/>
    <property type="match status" value="1"/>
</dbReference>
<evidence type="ECO:0000313" key="2">
    <source>
        <dbReference type="EMBL" id="KIR40843.1"/>
    </source>
</evidence>
<keyword evidence="1" id="KW-0560">Oxidoreductase</keyword>
<organism evidence="2 3">
    <name type="scientific">Cryptococcus deuterogattii Ram5</name>
    <dbReference type="NCBI Taxonomy" id="1296110"/>
    <lineage>
        <taxon>Eukaryota</taxon>
        <taxon>Fungi</taxon>
        <taxon>Dikarya</taxon>
        <taxon>Basidiomycota</taxon>
        <taxon>Agaricomycotina</taxon>
        <taxon>Tremellomycetes</taxon>
        <taxon>Tremellales</taxon>
        <taxon>Cryptococcaceae</taxon>
        <taxon>Cryptococcus</taxon>
        <taxon>Cryptococcus gattii species complex</taxon>
    </lineage>
</organism>
<dbReference type="Proteomes" id="UP000053392">
    <property type="component" value="Unassembled WGS sequence"/>
</dbReference>
<dbReference type="InterPro" id="IPR025337">
    <property type="entry name" value="Questin_oxidase-like"/>
</dbReference>
<dbReference type="EMBL" id="KN847902">
    <property type="protein sequence ID" value="KIR40843.1"/>
    <property type="molecule type" value="Genomic_DNA"/>
</dbReference>
<name>A0A0D0TY89_9TREE</name>
<gene>
    <name evidence="2" type="ORF">I313_03499</name>
</gene>
<dbReference type="Pfam" id="PF14027">
    <property type="entry name" value="Questin_oxidase"/>
    <property type="match status" value="1"/>
</dbReference>
<protein>
    <submittedName>
        <fullName evidence="2">Uncharacterized protein</fullName>
    </submittedName>
</protein>
<accession>A0A0D0TY89</accession>
<evidence type="ECO:0000313" key="3">
    <source>
        <dbReference type="Proteomes" id="UP000053392"/>
    </source>
</evidence>
<dbReference type="GO" id="GO:0016491">
    <property type="term" value="F:oxidoreductase activity"/>
    <property type="evidence" value="ECO:0007669"/>
    <property type="project" value="UniProtKB-KW"/>
</dbReference>
<sequence length="481" mass="53202">MSAGPPSFARNFPTSTAEPSAYFKWPGITWDSTKAVREVLEENDRGYDIFESVRYPAGPDRKDVDETKVPKRITREDWGNYLGNKGCYGPYLVFFHDEIARLGPQGVLEEYIFSPQANWETFIDPTGKDQGPPNMFNRLVAGAIHPFIHTGFGLEFNDRVVLAEGLAETAVHQDVIVNLVVPSSHIQPLFTTPSPPRPSSSPSLLSIYTSILSSPTLKPQPYDPESMVNDQLKSSVEGPKAAELRGMVGRWSLSDEEVADGPEGWQKKFNEIAVFVTLLACATGRKGKDIRVDFFLMHTLTSSIFLPAYLSRLPLSLRRALLRRYIIEVFHFALARGRPPIDPELIMSYALYPTINTEGSEEALKQLVKEDKALGKGTKEERNVWLSLLESAMIYPDSHVIKSIRSLVHYASLLGNSPAGGLPGTYNEEGKGAGKEEAVKGMIKLDGSMFLRAAGAIMTTMAPGGQGAWDRSQLGYDEAWE</sequence>
<reference evidence="2 3" key="1">
    <citation type="submission" date="2015-01" db="EMBL/GenBank/DDBJ databases">
        <title>The Genome Sequence of Cryptococcus gattii Ram5.</title>
        <authorList>
            <consortium name="The Broad Institute Genomics Platform"/>
            <person name="Cuomo C."/>
            <person name="Litvintseva A."/>
            <person name="Chen Y."/>
            <person name="Heitman J."/>
            <person name="Sun S."/>
            <person name="Springer D."/>
            <person name="Dromer F."/>
            <person name="Young S."/>
            <person name="Zeng Q."/>
            <person name="Gargeya S."/>
            <person name="Abouelleil A."/>
            <person name="Alvarado L."/>
            <person name="Chapman S.B."/>
            <person name="Gainer-Dewar J."/>
            <person name="Goldberg J."/>
            <person name="Griggs A."/>
            <person name="Gujja S."/>
            <person name="Hansen M."/>
            <person name="Howarth C."/>
            <person name="Imamovic A."/>
            <person name="Larimer J."/>
            <person name="Murphy C."/>
            <person name="Naylor J."/>
            <person name="Pearson M."/>
            <person name="Priest M."/>
            <person name="Roberts A."/>
            <person name="Saif S."/>
            <person name="Shea T."/>
            <person name="Sykes S."/>
            <person name="Wortman J."/>
            <person name="Nusbaum C."/>
            <person name="Birren B."/>
        </authorList>
    </citation>
    <scope>NUCLEOTIDE SEQUENCE [LARGE SCALE GENOMIC DNA]</scope>
    <source>
        <strain evidence="2 3">Ram5</strain>
    </source>
</reference>
<dbReference type="PANTHER" id="PTHR35870:SF1">
    <property type="entry name" value="PROTEIN, PUTATIVE (AFU_ORTHOLOGUE AFUA_5G03330)-RELATED"/>
    <property type="match status" value="1"/>
</dbReference>
<dbReference type="HOGENOM" id="CLU_019145_1_0_1"/>